<evidence type="ECO:0000313" key="2">
    <source>
        <dbReference type="Proteomes" id="UP000248148"/>
    </source>
</evidence>
<dbReference type="EMBL" id="QJTI01000015">
    <property type="protein sequence ID" value="PYF01999.1"/>
    <property type="molecule type" value="Genomic_DNA"/>
</dbReference>
<dbReference type="Proteomes" id="UP000248148">
    <property type="component" value="Unassembled WGS sequence"/>
</dbReference>
<dbReference type="RefSeq" id="WP_110781351.1">
    <property type="nucleotide sequence ID" value="NZ_QJTI01000015.1"/>
</dbReference>
<protein>
    <submittedName>
        <fullName evidence="1">Uncharacterized protein</fullName>
    </submittedName>
</protein>
<comment type="caution">
    <text evidence="1">The sequence shown here is derived from an EMBL/GenBank/DDBJ whole genome shotgun (WGS) entry which is preliminary data.</text>
</comment>
<gene>
    <name evidence="1" type="ORF">BJ122_11528</name>
</gene>
<sequence>MSITLQGTTTFEPEFVGQLSQLGRALLDAGFDPSSVVIVKQRSRASDGAEPLFDYIVQAESTQFTIAASDDALFLDRLLARIHDDAHANAALAQRPGLLARVTRWITQ</sequence>
<evidence type="ECO:0000313" key="1">
    <source>
        <dbReference type="EMBL" id="PYF01999.1"/>
    </source>
</evidence>
<reference evidence="1 2" key="1">
    <citation type="submission" date="2018-06" db="EMBL/GenBank/DDBJ databases">
        <title>Genomic Encyclopedia of Archaeal and Bacterial Type Strains, Phase II (KMG-II): from individual species to whole genera.</title>
        <authorList>
            <person name="Goeker M."/>
        </authorList>
    </citation>
    <scope>NUCLEOTIDE SEQUENCE [LARGE SCALE GENOMIC DNA]</scope>
    <source>
        <strain evidence="1 2">JCM 11668</strain>
    </source>
</reference>
<proteinExistence type="predicted"/>
<name>A0A318TQT7_9BRAD</name>
<organism evidence="1 2">
    <name type="scientific">Rhodopseudomonas faecalis</name>
    <dbReference type="NCBI Taxonomy" id="99655"/>
    <lineage>
        <taxon>Bacteria</taxon>
        <taxon>Pseudomonadati</taxon>
        <taxon>Pseudomonadota</taxon>
        <taxon>Alphaproteobacteria</taxon>
        <taxon>Hyphomicrobiales</taxon>
        <taxon>Nitrobacteraceae</taxon>
        <taxon>Rhodopseudomonas</taxon>
    </lineage>
</organism>
<dbReference type="OrthoDB" id="8236569at2"/>
<dbReference type="AlphaFoldDB" id="A0A318TQT7"/>
<keyword evidence="2" id="KW-1185">Reference proteome</keyword>
<accession>A0A318TQT7</accession>